<feature type="coiled-coil region" evidence="1">
    <location>
        <begin position="285"/>
        <end position="339"/>
    </location>
</feature>
<dbReference type="Gene3D" id="3.40.50.1460">
    <property type="match status" value="1"/>
</dbReference>
<dbReference type="Pfam" id="PF03781">
    <property type="entry name" value="FGE-sulfatase"/>
    <property type="match status" value="1"/>
</dbReference>
<feature type="signal peptide" evidence="3">
    <location>
        <begin position="1"/>
        <end position="21"/>
    </location>
</feature>
<keyword evidence="1" id="KW-0175">Coiled coil</keyword>
<dbReference type="PROSITE" id="PS50208">
    <property type="entry name" value="CASPASE_P20"/>
    <property type="match status" value="1"/>
</dbReference>
<dbReference type="EMBL" id="FMSV02000504">
    <property type="protein sequence ID" value="SEH06770.1"/>
    <property type="molecule type" value="Genomic_DNA"/>
</dbReference>
<organism evidence="5 6">
    <name type="scientific">Candidatus Venteria ishoeyi</name>
    <dbReference type="NCBI Taxonomy" id="1899563"/>
    <lineage>
        <taxon>Bacteria</taxon>
        <taxon>Pseudomonadati</taxon>
        <taxon>Pseudomonadota</taxon>
        <taxon>Gammaproteobacteria</taxon>
        <taxon>Thiotrichales</taxon>
        <taxon>Thiotrichaceae</taxon>
        <taxon>Venteria</taxon>
    </lineage>
</organism>
<keyword evidence="3" id="KW-0732">Signal</keyword>
<dbReference type="PANTHER" id="PTHR23150:SF35">
    <property type="entry name" value="BLL6746 PROTEIN"/>
    <property type="match status" value="1"/>
</dbReference>
<dbReference type="InterPro" id="IPR051043">
    <property type="entry name" value="Sulfatase_Mod_Factor_Kinase"/>
</dbReference>
<gene>
    <name evidence="5" type="primary">pkn1_6</name>
    <name evidence="5" type="ORF">MBHS_02636</name>
</gene>
<accession>A0A1H6F9I9</accession>
<dbReference type="Proteomes" id="UP000236724">
    <property type="component" value="Unassembled WGS sequence"/>
</dbReference>
<dbReference type="SUPFAM" id="SSF52129">
    <property type="entry name" value="Caspase-like"/>
    <property type="match status" value="1"/>
</dbReference>
<evidence type="ECO:0000313" key="5">
    <source>
        <dbReference type="EMBL" id="SEH06770.1"/>
    </source>
</evidence>
<feature type="compositionally biased region" description="Polar residues" evidence="2">
    <location>
        <begin position="21"/>
        <end position="38"/>
    </location>
</feature>
<keyword evidence="5" id="KW-0418">Kinase</keyword>
<name>A0A1H6F9I9_9GAMM</name>
<reference evidence="5 6" key="1">
    <citation type="submission" date="2016-10" db="EMBL/GenBank/DDBJ databases">
        <authorList>
            <person name="de Groot N.N."/>
        </authorList>
    </citation>
    <scope>NUCLEOTIDE SEQUENCE [LARGE SCALE GENOMIC DNA]</scope>
    <source>
        <strain evidence="5">MBHS1</strain>
    </source>
</reference>
<evidence type="ECO:0000256" key="2">
    <source>
        <dbReference type="SAM" id="MobiDB-lite"/>
    </source>
</evidence>
<dbReference type="GO" id="GO:0004674">
    <property type="term" value="F:protein serine/threonine kinase activity"/>
    <property type="evidence" value="ECO:0007669"/>
    <property type="project" value="UniProtKB-EC"/>
</dbReference>
<dbReference type="PANTHER" id="PTHR23150">
    <property type="entry name" value="SULFATASE MODIFYING FACTOR 1, 2"/>
    <property type="match status" value="1"/>
</dbReference>
<dbReference type="Gene3D" id="3.90.1580.10">
    <property type="entry name" value="paralog of FGE (formylglycine-generating enzyme)"/>
    <property type="match status" value="1"/>
</dbReference>
<sequence>MKTLMALLLCTVLLSACSGSAKQTGKGSTQSPAANATGNAARHSGPRLALLIGNSNYGNQGMFRSLGHNPRNDVEHMQKALAAYGFQSTVLKDANLGQMDRQIANFIKNIPRGGTVLFYYSGHGVHYRGNSENYLIPVGRTIHTEGSIKSAAVSAHAIKRDLEASNAGVRIMLLDACREYVGNSKGVGERGMRDMQPEGSIIGFASTLGTAAYVDHNLSTSVYTGKVLQAMSDYAALPFEQLLKYAGAAVVTDAKAHGSAQMPRVETGTLSGDFCLGQCLDWSQTQRIRQENNRLKQQLGAKQARLQEQAQAQGLREENSRLQQQLLAARQTAEAMEKRAQVVTTTPVARQFAQNAPTTPPVLPTSTGSASSFFQDTLRNGTKGPQMASIPAGSFRMGDIQGGGGSDEQPVHQVSVAAFAMSRHEITLGEFQSFVQATGYQGVKPSNEWGCKAFMQPHFSQTANHPVVCITWLDAVAYTEWLSRETGNGYHLPTEAQWEYAARVGSESKYWWGNAIGNNKANCRGCGSRWDGKQTAPVGSFSANAFGLFDTVGNAWEWSCSAYENKYKGQEKTCLPDKKDNKNRVLRGGSWFSIPFGVRSASRSSWRPSGRHDDVGFRVARIY</sequence>
<dbReference type="OrthoDB" id="9768004at2"/>
<dbReference type="InterPro" id="IPR016187">
    <property type="entry name" value="CTDL_fold"/>
</dbReference>
<dbReference type="InterPro" id="IPR011600">
    <property type="entry name" value="Pept_C14_caspase"/>
</dbReference>
<proteinExistence type="predicted"/>
<keyword evidence="6" id="KW-1185">Reference proteome</keyword>
<evidence type="ECO:0000313" key="6">
    <source>
        <dbReference type="Proteomes" id="UP000236724"/>
    </source>
</evidence>
<dbReference type="GO" id="GO:0004197">
    <property type="term" value="F:cysteine-type endopeptidase activity"/>
    <property type="evidence" value="ECO:0007669"/>
    <property type="project" value="InterPro"/>
</dbReference>
<dbReference type="Pfam" id="PF00656">
    <property type="entry name" value="Peptidase_C14"/>
    <property type="match status" value="1"/>
</dbReference>
<feature type="chain" id="PRO_5014932335" evidence="3">
    <location>
        <begin position="22"/>
        <end position="623"/>
    </location>
</feature>
<dbReference type="RefSeq" id="WP_103920517.1">
    <property type="nucleotide sequence ID" value="NZ_FMSV02000504.1"/>
</dbReference>
<dbReference type="EC" id="2.7.11.1" evidence="5"/>
<dbReference type="InterPro" id="IPR001309">
    <property type="entry name" value="Pept_C14_p20"/>
</dbReference>
<feature type="region of interest" description="Disordered" evidence="2">
    <location>
        <begin position="21"/>
        <end position="41"/>
    </location>
</feature>
<evidence type="ECO:0000256" key="1">
    <source>
        <dbReference type="SAM" id="Coils"/>
    </source>
</evidence>
<dbReference type="AlphaFoldDB" id="A0A1H6F9I9"/>
<dbReference type="PROSITE" id="PS51257">
    <property type="entry name" value="PROKAR_LIPOPROTEIN"/>
    <property type="match status" value="1"/>
</dbReference>
<dbReference type="SUPFAM" id="SSF56436">
    <property type="entry name" value="C-type lectin-like"/>
    <property type="match status" value="1"/>
</dbReference>
<keyword evidence="5" id="KW-0808">Transferase</keyword>
<evidence type="ECO:0000259" key="4">
    <source>
        <dbReference type="PROSITE" id="PS50208"/>
    </source>
</evidence>
<dbReference type="InterPro" id="IPR005532">
    <property type="entry name" value="SUMF_dom"/>
</dbReference>
<evidence type="ECO:0000256" key="3">
    <source>
        <dbReference type="SAM" id="SignalP"/>
    </source>
</evidence>
<dbReference type="GO" id="GO:0120147">
    <property type="term" value="F:formylglycine-generating oxidase activity"/>
    <property type="evidence" value="ECO:0007669"/>
    <property type="project" value="TreeGrafter"/>
</dbReference>
<protein>
    <submittedName>
        <fullName evidence="5">Serine/threonine-protein kinase pkn1</fullName>
        <ecNumber evidence="5">2.7.11.1</ecNumber>
    </submittedName>
</protein>
<dbReference type="GO" id="GO:0006508">
    <property type="term" value="P:proteolysis"/>
    <property type="evidence" value="ECO:0007669"/>
    <property type="project" value="InterPro"/>
</dbReference>
<feature type="domain" description="Caspase family p20" evidence="4">
    <location>
        <begin position="47"/>
        <end position="178"/>
    </location>
</feature>
<dbReference type="InterPro" id="IPR029030">
    <property type="entry name" value="Caspase-like_dom_sf"/>
</dbReference>
<dbReference type="InterPro" id="IPR042095">
    <property type="entry name" value="SUMF_sf"/>
</dbReference>